<feature type="region of interest" description="Disordered" evidence="1">
    <location>
        <begin position="128"/>
        <end position="174"/>
    </location>
</feature>
<feature type="compositionally biased region" description="Basic and acidic residues" evidence="1">
    <location>
        <begin position="128"/>
        <end position="146"/>
    </location>
</feature>
<dbReference type="EMBL" id="MSFL01000010">
    <property type="protein sequence ID" value="PWY83383.1"/>
    <property type="molecule type" value="Genomic_DNA"/>
</dbReference>
<dbReference type="CDD" id="cd00303">
    <property type="entry name" value="retropepsin_like"/>
    <property type="match status" value="1"/>
</dbReference>
<dbReference type="AlphaFoldDB" id="A0A317WAI7"/>
<evidence type="ECO:0000313" key="3">
    <source>
        <dbReference type="Proteomes" id="UP000247233"/>
    </source>
</evidence>
<feature type="compositionally biased region" description="Low complexity" evidence="1">
    <location>
        <begin position="323"/>
        <end position="332"/>
    </location>
</feature>
<feature type="compositionally biased region" description="Basic and acidic residues" evidence="1">
    <location>
        <begin position="222"/>
        <end position="247"/>
    </location>
</feature>
<evidence type="ECO:0000313" key="2">
    <source>
        <dbReference type="EMBL" id="PWY83383.1"/>
    </source>
</evidence>
<evidence type="ECO:0000256" key="1">
    <source>
        <dbReference type="SAM" id="MobiDB-lite"/>
    </source>
</evidence>
<accession>A0A317WAI7</accession>
<feature type="compositionally biased region" description="Polar residues" evidence="1">
    <location>
        <begin position="205"/>
        <end position="217"/>
    </location>
</feature>
<protein>
    <submittedName>
        <fullName evidence="2">Uncharacterized protein</fullName>
    </submittedName>
</protein>
<dbReference type="RefSeq" id="XP_025399826.1">
    <property type="nucleotide sequence ID" value="XM_025546569.1"/>
</dbReference>
<feature type="region of interest" description="Disordered" evidence="1">
    <location>
        <begin position="194"/>
        <end position="334"/>
    </location>
</feature>
<organism evidence="2 3">
    <name type="scientific">Aspergillus heteromorphus CBS 117.55</name>
    <dbReference type="NCBI Taxonomy" id="1448321"/>
    <lineage>
        <taxon>Eukaryota</taxon>
        <taxon>Fungi</taxon>
        <taxon>Dikarya</taxon>
        <taxon>Ascomycota</taxon>
        <taxon>Pezizomycotina</taxon>
        <taxon>Eurotiomycetes</taxon>
        <taxon>Eurotiomycetidae</taxon>
        <taxon>Eurotiales</taxon>
        <taxon>Aspergillaceae</taxon>
        <taxon>Aspergillus</taxon>
        <taxon>Aspergillus subgen. Circumdati</taxon>
    </lineage>
</organism>
<feature type="compositionally biased region" description="Basic residues" evidence="1">
    <location>
        <begin position="194"/>
        <end position="203"/>
    </location>
</feature>
<proteinExistence type="predicted"/>
<keyword evidence="3" id="KW-1185">Reference proteome</keyword>
<feature type="region of interest" description="Disordered" evidence="1">
    <location>
        <begin position="1"/>
        <end position="47"/>
    </location>
</feature>
<dbReference type="VEuPathDB" id="FungiDB:BO70DRAFT_395830"/>
<dbReference type="Proteomes" id="UP000247233">
    <property type="component" value="Unassembled WGS sequence"/>
</dbReference>
<comment type="caution">
    <text evidence="2">The sequence shown here is derived from an EMBL/GenBank/DDBJ whole genome shotgun (WGS) entry which is preliminary data.</text>
</comment>
<feature type="compositionally biased region" description="Polar residues" evidence="1">
    <location>
        <begin position="286"/>
        <end position="308"/>
    </location>
</feature>
<gene>
    <name evidence="2" type="ORF">BO70DRAFT_395830</name>
</gene>
<name>A0A317WAI7_9EURO</name>
<dbReference type="OrthoDB" id="4493271at2759"/>
<sequence length="476" mass="53167">MKNARRPDPQSIVNKLQLDGTGNQRCSSTQSLTPPDHPTSDYLTSGDRPAGRFEHIIYRGGRCQRTSLQHIPDPGDDRPCNLHVLLRLAVLSKLVSWSLTLFKVSLLPAVPGSSVLVCTSSVIEANEDQYRGRSEPRIPRSDHRFPFEMQGSAPRAGQGTDSPGEADKPSRAGRWRRAIKRKLSFLVPRRIFRRRRRHERNKGRGQNTVGPVNQFLQTGDPKPPDGNRCQDDAHHRHNEHQEQRHGTDPYPDLIDAPDTGNLDTSHDTDPLSSSSRSGTASLAIFSPNSPVVSGSGTDQKTPFRQPEQSSPPLPLDNDDRRSQTSTVRSSSQANLTLIPSNGSYKWSVYMIREDASKESFRMALDTQSATNLLCVEAWRELRLELHPYTDKIIPLQCGEGEPIRMKPKGIVKNVAWHFAGGKRTYVSDFVVLDMPRFDAILGNEDINRWRILQPGPGLEARHAVVRDLSTMNPGPS</sequence>
<dbReference type="GeneID" id="37068806"/>
<reference evidence="2 3" key="1">
    <citation type="submission" date="2016-12" db="EMBL/GenBank/DDBJ databases">
        <title>The genomes of Aspergillus section Nigri reveals drivers in fungal speciation.</title>
        <authorList>
            <consortium name="DOE Joint Genome Institute"/>
            <person name="Vesth T.C."/>
            <person name="Nybo J."/>
            <person name="Theobald S."/>
            <person name="Brandl J."/>
            <person name="Frisvad J.C."/>
            <person name="Nielsen K.F."/>
            <person name="Lyhne E.K."/>
            <person name="Kogle M.E."/>
            <person name="Kuo A."/>
            <person name="Riley R."/>
            <person name="Clum A."/>
            <person name="Nolan M."/>
            <person name="Lipzen A."/>
            <person name="Salamov A."/>
            <person name="Henrissat B."/>
            <person name="Wiebenga A."/>
            <person name="De Vries R.P."/>
            <person name="Grigoriev I.V."/>
            <person name="Mortensen U.H."/>
            <person name="Andersen M.R."/>
            <person name="Baker S.E."/>
        </authorList>
    </citation>
    <scope>NUCLEOTIDE SEQUENCE [LARGE SCALE GENOMIC DNA]</scope>
    <source>
        <strain evidence="2 3">CBS 117.55</strain>
    </source>
</reference>
<feature type="compositionally biased region" description="Polar residues" evidence="1">
    <location>
        <begin position="20"/>
        <end position="33"/>
    </location>
</feature>